<dbReference type="Proteomes" id="UP000309400">
    <property type="component" value="Unassembled WGS sequence"/>
</dbReference>
<name>A0ABD7RII1_BACCE</name>
<reference evidence="1 2" key="1">
    <citation type="submission" date="2019-06" db="EMBL/GenBank/DDBJ databases">
        <title>Biocontrol Bacillus strains from Vietnam.</title>
        <authorList>
            <person name="Borriss R."/>
            <person name="Lasch P."/>
            <person name="Thanh Tam L.T."/>
        </authorList>
    </citation>
    <scope>NUCLEOTIDE SEQUENCE [LARGE SCALE GENOMIC DNA]</scope>
    <source>
        <strain evidence="1 2">A8</strain>
    </source>
</reference>
<evidence type="ECO:0000313" key="1">
    <source>
        <dbReference type="EMBL" id="TNB99959.1"/>
    </source>
</evidence>
<protein>
    <submittedName>
        <fullName evidence="1">Uncharacterized protein</fullName>
    </submittedName>
</protein>
<dbReference type="EMBL" id="VDDR01000004">
    <property type="protein sequence ID" value="TNB99959.1"/>
    <property type="molecule type" value="Genomic_DNA"/>
</dbReference>
<comment type="caution">
    <text evidence="1">The sequence shown here is derived from an EMBL/GenBank/DDBJ whole genome shotgun (WGS) entry which is preliminary data.</text>
</comment>
<dbReference type="AlphaFoldDB" id="A0ABD7RII1"/>
<evidence type="ECO:0000313" key="2">
    <source>
        <dbReference type="Proteomes" id="UP000309400"/>
    </source>
</evidence>
<organism evidence="1 2">
    <name type="scientific">Bacillus cereus</name>
    <dbReference type="NCBI Taxonomy" id="1396"/>
    <lineage>
        <taxon>Bacteria</taxon>
        <taxon>Bacillati</taxon>
        <taxon>Bacillota</taxon>
        <taxon>Bacilli</taxon>
        <taxon>Bacillales</taxon>
        <taxon>Bacillaceae</taxon>
        <taxon>Bacillus</taxon>
        <taxon>Bacillus cereus group</taxon>
    </lineage>
</organism>
<gene>
    <name evidence="1" type="ORF">FHG65_10435</name>
</gene>
<dbReference type="RefSeq" id="WP_052495367.1">
    <property type="nucleotide sequence ID" value="NZ_JARPPZ010000134.1"/>
</dbReference>
<sequence>MRKNDVYEILQEVNYSLDFISKQYGKAQKEKETKEIVKVKVKATLENLRSCLDYCIHDIDECILRGKRKILYFPYSDTKEDFEKKIKKSFPTLRNKNERIYGILESVQDFNNIENSWLSTLCGKTNTVKHNGLLKQKRQDNFNVKIPGVYEGTNSSVTFVGCTVVKEGKSIPLDLSIDTYGNMTSQGPIDSRLSVEKIDWVTFTIEGMDEDLLDFLTRCYNEIQEMVTKIYTEIEE</sequence>
<proteinExistence type="predicted"/>
<accession>A0ABD7RII1</accession>